<name>A0A1X7GE72_TRICW</name>
<protein>
    <submittedName>
        <fullName evidence="2">Anti-anti-sigma factor</fullName>
    </submittedName>
</protein>
<dbReference type="GeneID" id="95552764"/>
<dbReference type="InterPro" id="IPR036513">
    <property type="entry name" value="STAS_dom_sf"/>
</dbReference>
<keyword evidence="3" id="KW-1185">Reference proteome</keyword>
<dbReference type="RefSeq" id="WP_085229684.1">
    <property type="nucleotide sequence ID" value="NZ_BSQD01000008.1"/>
</dbReference>
<reference evidence="3" key="1">
    <citation type="submission" date="2017-04" db="EMBL/GenBank/DDBJ databases">
        <authorList>
            <person name="Varghese N."/>
            <person name="Submissions S."/>
        </authorList>
    </citation>
    <scope>NUCLEOTIDE SEQUENCE [LARGE SCALE GENOMIC DNA]</scope>
    <source>
        <strain evidence="3">Ballard 720</strain>
    </source>
</reference>
<dbReference type="STRING" id="28094.SAMN06295900_11580"/>
<dbReference type="InterPro" id="IPR058548">
    <property type="entry name" value="MlaB-like_STAS"/>
</dbReference>
<dbReference type="CDD" id="cd07043">
    <property type="entry name" value="STAS_anti-anti-sigma_factors"/>
    <property type="match status" value="1"/>
</dbReference>
<evidence type="ECO:0000259" key="1">
    <source>
        <dbReference type="PROSITE" id="PS50801"/>
    </source>
</evidence>
<proteinExistence type="predicted"/>
<accession>A0A1X7GE72</accession>
<dbReference type="AlphaFoldDB" id="A0A1X7GE72"/>
<sequence length="107" mass="11141">MDALLTVRVETPLTIYHAAELKERMFAALEQGGSVRFDLSAVPEIDCAGVQLLVAARRSAADRAQACEFVGAGDAVRATLALLGLPQALMQAEPSGGTLPAFPESAS</sequence>
<dbReference type="PROSITE" id="PS50801">
    <property type="entry name" value="STAS"/>
    <property type="match status" value="1"/>
</dbReference>
<evidence type="ECO:0000313" key="3">
    <source>
        <dbReference type="Proteomes" id="UP000192911"/>
    </source>
</evidence>
<dbReference type="PANTHER" id="PTHR35849">
    <property type="entry name" value="BLR2341 PROTEIN"/>
    <property type="match status" value="1"/>
</dbReference>
<dbReference type="EMBL" id="FXAH01000015">
    <property type="protein sequence ID" value="SMF68439.1"/>
    <property type="molecule type" value="Genomic_DNA"/>
</dbReference>
<evidence type="ECO:0000313" key="2">
    <source>
        <dbReference type="EMBL" id="SMF68439.1"/>
    </source>
</evidence>
<dbReference type="PANTHER" id="PTHR35849:SF2">
    <property type="entry name" value="BLR2341 PROTEIN"/>
    <property type="match status" value="1"/>
</dbReference>
<dbReference type="SUPFAM" id="SSF52091">
    <property type="entry name" value="SpoIIaa-like"/>
    <property type="match status" value="1"/>
</dbReference>
<dbReference type="Gene3D" id="3.30.750.24">
    <property type="entry name" value="STAS domain"/>
    <property type="match status" value="1"/>
</dbReference>
<dbReference type="Proteomes" id="UP000192911">
    <property type="component" value="Unassembled WGS sequence"/>
</dbReference>
<organism evidence="2 3">
    <name type="scientific">Trinickia caryophylli</name>
    <name type="common">Paraburkholderia caryophylli</name>
    <dbReference type="NCBI Taxonomy" id="28094"/>
    <lineage>
        <taxon>Bacteria</taxon>
        <taxon>Pseudomonadati</taxon>
        <taxon>Pseudomonadota</taxon>
        <taxon>Betaproteobacteria</taxon>
        <taxon>Burkholderiales</taxon>
        <taxon>Burkholderiaceae</taxon>
        <taxon>Trinickia</taxon>
    </lineage>
</organism>
<dbReference type="InterPro" id="IPR002645">
    <property type="entry name" value="STAS_dom"/>
</dbReference>
<dbReference type="OrthoDB" id="9133685at2"/>
<gene>
    <name evidence="2" type="ORF">SAMN06295900_11580</name>
</gene>
<dbReference type="InterPro" id="IPR052746">
    <property type="entry name" value="MlaB_ABC_Transporter"/>
</dbReference>
<dbReference type="Pfam" id="PF13466">
    <property type="entry name" value="STAS_2"/>
    <property type="match status" value="1"/>
</dbReference>
<feature type="domain" description="STAS" evidence="1">
    <location>
        <begin position="1"/>
        <end position="107"/>
    </location>
</feature>